<evidence type="ECO:0000259" key="1">
    <source>
        <dbReference type="Pfam" id="PF04167"/>
    </source>
</evidence>
<dbReference type="Pfam" id="PF04167">
    <property type="entry name" value="DUF402"/>
    <property type="match status" value="1"/>
</dbReference>
<dbReference type="PANTHER" id="PTHR41271">
    <property type="entry name" value="DUF402 DOMAIN-CONTAINING PROTEIN"/>
    <property type="match status" value="1"/>
</dbReference>
<keyword evidence="3" id="KW-1185">Reference proteome</keyword>
<gene>
    <name evidence="2" type="ORF">D3H55_19550</name>
</gene>
<protein>
    <submittedName>
        <fullName evidence="2">DUF402 domain-containing protein</fullName>
    </submittedName>
</protein>
<proteinExistence type="predicted"/>
<dbReference type="RefSeq" id="WP_119548987.1">
    <property type="nucleotide sequence ID" value="NZ_QXIR01000035.1"/>
</dbReference>
<dbReference type="EMBL" id="QXIR01000035">
    <property type="protein sequence ID" value="RIW29192.1"/>
    <property type="molecule type" value="Genomic_DNA"/>
</dbReference>
<dbReference type="OrthoDB" id="2002222at2"/>
<dbReference type="PANTHER" id="PTHR41271:SF1">
    <property type="entry name" value="DUF402 DOMAIN-CONTAINING PROTEIN"/>
    <property type="match status" value="1"/>
</dbReference>
<reference evidence="2 3" key="1">
    <citation type="submission" date="2018-09" db="EMBL/GenBank/DDBJ databases">
        <title>Bacillus saliacetes sp. nov., isolated from Thai shrimp paste (Ka-pi).</title>
        <authorList>
            <person name="Daroonpunt R."/>
            <person name="Tanasupawat S."/>
            <person name="Yiamsombut S."/>
        </authorList>
    </citation>
    <scope>NUCLEOTIDE SEQUENCE [LARGE SCALE GENOMIC DNA]</scope>
    <source>
        <strain evidence="2 3">SKP7-4</strain>
    </source>
</reference>
<dbReference type="AlphaFoldDB" id="A0A3A1QQ55"/>
<accession>A0A3A1QQ55</accession>
<feature type="domain" description="DUF402" evidence="1">
    <location>
        <begin position="67"/>
        <end position="164"/>
    </location>
</feature>
<evidence type="ECO:0000313" key="3">
    <source>
        <dbReference type="Proteomes" id="UP000265801"/>
    </source>
</evidence>
<organism evidence="2 3">
    <name type="scientific">Bacillus salacetis</name>
    <dbReference type="NCBI Taxonomy" id="2315464"/>
    <lineage>
        <taxon>Bacteria</taxon>
        <taxon>Bacillati</taxon>
        <taxon>Bacillota</taxon>
        <taxon>Bacilli</taxon>
        <taxon>Bacillales</taxon>
        <taxon>Bacillaceae</taxon>
        <taxon>Bacillus</taxon>
    </lineage>
</organism>
<dbReference type="SUPFAM" id="SSF159234">
    <property type="entry name" value="FomD-like"/>
    <property type="match status" value="1"/>
</dbReference>
<dbReference type="Proteomes" id="UP000265801">
    <property type="component" value="Unassembled WGS sequence"/>
</dbReference>
<evidence type="ECO:0000313" key="2">
    <source>
        <dbReference type="EMBL" id="RIW29192.1"/>
    </source>
</evidence>
<name>A0A3A1QQ55_9BACI</name>
<dbReference type="InterPro" id="IPR035930">
    <property type="entry name" value="FomD-like_sf"/>
</dbReference>
<dbReference type="Gene3D" id="2.40.380.10">
    <property type="entry name" value="FomD-like"/>
    <property type="match status" value="1"/>
</dbReference>
<comment type="caution">
    <text evidence="2">The sequence shown here is derived from an EMBL/GenBank/DDBJ whole genome shotgun (WGS) entry which is preliminary data.</text>
</comment>
<dbReference type="InterPro" id="IPR007295">
    <property type="entry name" value="DUF402"/>
</dbReference>
<sequence length="183" mass="21512">MDVLKRKYGNRQGWKRIIDSRYAQSFLKNDEFKGFITLLHTVKVAHPLMVRYAGHSFCIADDGYMWLHQFPEGKNHCVTTMYNEKGEIVQWYIDICVKNHLEDEVPWMEDLYLDLVILPTGEIIEKDVDELEEALSLGKVDRKLYDLAWKEQREILHLIKAGEFQLLEAASAHKELLIKKLFS</sequence>